<dbReference type="Proteomes" id="UP000187455">
    <property type="component" value="Unassembled WGS sequence"/>
</dbReference>
<dbReference type="AlphaFoldDB" id="A0A1R0GYZ5"/>
<sequence>MHNGYWDLLDIDNDGAEASAFPTHLTQNTHHFDSEQDSVYHDLNTDIKADLGLLKSNFGFSPNFYSSEKNEKNGLKRVPINQLSNQEFANISKNLAKYPEISKLIENQYLKRSITNKSRIKVQTPFHQCLKHQCLDGFDLLFYSFVLELDKTSAKSDDNIRLLNLDSCGDLSNIFLRKVQTFDKLEREASCEMEYSLPNYISSSSILCKPKLCSFNQDSALETNDLLFVGSSIRSQSGNLKSPIKYIKNEHPAKMEKSSGSKNIHSPKSSTNLYNFSYSNPQTKNCRNVPDSVCKKTIRAPTDFNSMRISSSRVSNSQPPLKSVSQHGSFLSNTRRIHTIQNGDQSIRNLNLGFTKNPDLNSKKTEATKTRLAFSGSSRLKFSTLPSRIPSPTKISRPSIRSIFTNHGSPPSLAPAPHLHPHPQSQTNTPRLFCKFPSKPLRPNTSSSSHHPSHISSTVHDFSAIKSPARLKLSSRQFS</sequence>
<name>A0A1R0GYZ5_9FUNG</name>
<gene>
    <name evidence="2" type="ORF">AYI68_g3794</name>
</gene>
<feature type="compositionally biased region" description="Low complexity" evidence="1">
    <location>
        <begin position="446"/>
        <end position="457"/>
    </location>
</feature>
<dbReference type="EMBL" id="LSSL01001922">
    <property type="protein sequence ID" value="OLY82097.1"/>
    <property type="molecule type" value="Genomic_DNA"/>
</dbReference>
<comment type="caution">
    <text evidence="2">The sequence shown here is derived from an EMBL/GenBank/DDBJ whole genome shotgun (WGS) entry which is preliminary data.</text>
</comment>
<keyword evidence="3" id="KW-1185">Reference proteome</keyword>
<organism evidence="2 3">
    <name type="scientific">Smittium mucronatum</name>
    <dbReference type="NCBI Taxonomy" id="133383"/>
    <lineage>
        <taxon>Eukaryota</taxon>
        <taxon>Fungi</taxon>
        <taxon>Fungi incertae sedis</taxon>
        <taxon>Zoopagomycota</taxon>
        <taxon>Kickxellomycotina</taxon>
        <taxon>Harpellomycetes</taxon>
        <taxon>Harpellales</taxon>
        <taxon>Legeriomycetaceae</taxon>
        <taxon>Smittium</taxon>
    </lineage>
</organism>
<evidence type="ECO:0000313" key="2">
    <source>
        <dbReference type="EMBL" id="OLY82097.1"/>
    </source>
</evidence>
<evidence type="ECO:0000313" key="3">
    <source>
        <dbReference type="Proteomes" id="UP000187455"/>
    </source>
</evidence>
<feature type="compositionally biased region" description="Low complexity" evidence="1">
    <location>
        <begin position="409"/>
        <end position="426"/>
    </location>
</feature>
<feature type="region of interest" description="Disordered" evidence="1">
    <location>
        <begin position="383"/>
        <end position="461"/>
    </location>
</feature>
<protein>
    <submittedName>
        <fullName evidence="2">Uncharacterized protein</fullName>
    </submittedName>
</protein>
<evidence type="ECO:0000256" key="1">
    <source>
        <dbReference type="SAM" id="MobiDB-lite"/>
    </source>
</evidence>
<proteinExistence type="predicted"/>
<accession>A0A1R0GYZ5</accession>
<reference evidence="2 3" key="1">
    <citation type="journal article" date="2016" name="Mol. Biol. Evol.">
        <title>Genome-Wide Survey of Gut Fungi (Harpellales) Reveals the First Horizontally Transferred Ubiquitin Gene from a Mosquito Host.</title>
        <authorList>
            <person name="Wang Y."/>
            <person name="White M.M."/>
            <person name="Kvist S."/>
            <person name="Moncalvo J.M."/>
        </authorList>
    </citation>
    <scope>NUCLEOTIDE SEQUENCE [LARGE SCALE GENOMIC DNA]</scope>
    <source>
        <strain evidence="2 3">ALG-7-W6</strain>
    </source>
</reference>